<evidence type="ECO:0000256" key="7">
    <source>
        <dbReference type="ARBA" id="ARBA00023235"/>
    </source>
</evidence>
<dbReference type="EMBL" id="NBIM01000008">
    <property type="protein sequence ID" value="OXY80688.1"/>
    <property type="molecule type" value="Genomic_DNA"/>
</dbReference>
<keyword evidence="6" id="KW-0143">Chaperone</keyword>
<dbReference type="OrthoDB" id="9808891at2"/>
<comment type="caution">
    <text evidence="13">The sequence shown here is derived from an EMBL/GenBank/DDBJ whole genome shotgun (WGS) entry which is preliminary data.</text>
</comment>
<comment type="function">
    <text evidence="8">Also involved in hydrogenase metallocenter assembly, probably by participating in the nickel insertion step. This function in hydrogenase biosynthesis requires chaperone activity and the presence of the metal-binding domain, but not PPIase activity.</text>
</comment>
<keyword evidence="14" id="KW-1185">Reference proteome</keyword>
<comment type="catalytic activity">
    <reaction evidence="1 9 10">
        <text>[protein]-peptidylproline (omega=180) = [protein]-peptidylproline (omega=0)</text>
        <dbReference type="Rhea" id="RHEA:16237"/>
        <dbReference type="Rhea" id="RHEA-COMP:10747"/>
        <dbReference type="Rhea" id="RHEA-COMP:10748"/>
        <dbReference type="ChEBI" id="CHEBI:83833"/>
        <dbReference type="ChEBI" id="CHEBI:83834"/>
        <dbReference type="EC" id="5.2.1.8"/>
    </reaction>
</comment>
<dbReference type="GO" id="GO:0005737">
    <property type="term" value="C:cytoplasm"/>
    <property type="evidence" value="ECO:0007669"/>
    <property type="project" value="UniProtKB-SubCell"/>
</dbReference>
<dbReference type="PANTHER" id="PTHR47861">
    <property type="entry name" value="FKBP-TYPE PEPTIDYL-PROLYL CIS-TRANS ISOMERASE SLYD"/>
    <property type="match status" value="1"/>
</dbReference>
<dbReference type="AlphaFoldDB" id="A0A233RBD1"/>
<evidence type="ECO:0000256" key="1">
    <source>
        <dbReference type="ARBA" id="ARBA00000971"/>
    </source>
</evidence>
<keyword evidence="5 9" id="KW-0697">Rotamase</keyword>
<gene>
    <name evidence="13" type="ORF">B6S08_16200</name>
</gene>
<dbReference type="PROSITE" id="PS50059">
    <property type="entry name" value="FKBP_PPIASE"/>
    <property type="match status" value="1"/>
</dbReference>
<sequence>MKVSDNAVVTLDFTVTNADGEILDSTVNKQPLQYLHGTGFLVSGLEVELNGKAVGEDFDVTLSPDQAYGDYDDALVQSVPGELFDGMEVGEGDTFVAETDEGPRPVTILEVAEEYVKVDGNHPLAGMTLSFKGVVREVREATEEELAHGHVHGEHDHDHDHDHGGGCCGHHH</sequence>
<keyword evidence="7 9" id="KW-0413">Isomerase</keyword>
<dbReference type="GO" id="GO:0003755">
    <property type="term" value="F:peptidyl-prolyl cis-trans isomerase activity"/>
    <property type="evidence" value="ECO:0007669"/>
    <property type="project" value="UniProtKB-UniRule"/>
</dbReference>
<dbReference type="NCBIfam" id="NF008008">
    <property type="entry name" value="PRK10737.1"/>
    <property type="match status" value="1"/>
</dbReference>
<organism evidence="13 14">
    <name type="scientific">Oceanimonas doudoroffii</name>
    <dbReference type="NCBI Taxonomy" id="84158"/>
    <lineage>
        <taxon>Bacteria</taxon>
        <taxon>Pseudomonadati</taxon>
        <taxon>Pseudomonadota</taxon>
        <taxon>Gammaproteobacteria</taxon>
        <taxon>Aeromonadales</taxon>
        <taxon>Aeromonadaceae</taxon>
        <taxon>Oceanimonas</taxon>
    </lineage>
</organism>
<dbReference type="EC" id="5.2.1.8" evidence="10"/>
<evidence type="ECO:0000256" key="6">
    <source>
        <dbReference type="ARBA" id="ARBA00023186"/>
    </source>
</evidence>
<protein>
    <recommendedName>
        <fullName evidence="10">Peptidyl-prolyl cis-trans isomerase</fullName>
        <ecNumber evidence="10">5.2.1.8</ecNumber>
    </recommendedName>
</protein>
<evidence type="ECO:0000259" key="12">
    <source>
        <dbReference type="PROSITE" id="PS50059"/>
    </source>
</evidence>
<feature type="compositionally biased region" description="Basic and acidic residues" evidence="11">
    <location>
        <begin position="143"/>
        <end position="164"/>
    </location>
</feature>
<feature type="domain" description="PPIase FKBP-type" evidence="12">
    <location>
        <begin position="6"/>
        <end position="80"/>
    </location>
</feature>
<evidence type="ECO:0000256" key="11">
    <source>
        <dbReference type="SAM" id="MobiDB-lite"/>
    </source>
</evidence>
<dbReference type="Pfam" id="PF00254">
    <property type="entry name" value="FKBP_C"/>
    <property type="match status" value="1"/>
</dbReference>
<proteinExistence type="inferred from homology"/>
<accession>A0A233RBD1</accession>
<comment type="similarity">
    <text evidence="3 10">Belongs to the FKBP-type PPIase family.</text>
</comment>
<feature type="region of interest" description="Disordered" evidence="11">
    <location>
        <begin position="143"/>
        <end position="172"/>
    </location>
</feature>
<dbReference type="PANTHER" id="PTHR47861:SF3">
    <property type="entry name" value="FKBP-TYPE PEPTIDYL-PROLYL CIS-TRANS ISOMERASE SLYD"/>
    <property type="match status" value="1"/>
</dbReference>
<comment type="subcellular location">
    <subcellularLocation>
        <location evidence="2">Cytoplasm</location>
    </subcellularLocation>
</comment>
<dbReference type="InterPro" id="IPR046357">
    <property type="entry name" value="PPIase_dom_sf"/>
</dbReference>
<evidence type="ECO:0000256" key="4">
    <source>
        <dbReference type="ARBA" id="ARBA00022490"/>
    </source>
</evidence>
<evidence type="ECO:0000313" key="13">
    <source>
        <dbReference type="EMBL" id="OXY80688.1"/>
    </source>
</evidence>
<dbReference type="Gene3D" id="3.10.50.40">
    <property type="match status" value="1"/>
</dbReference>
<evidence type="ECO:0000256" key="5">
    <source>
        <dbReference type="ARBA" id="ARBA00023110"/>
    </source>
</evidence>
<evidence type="ECO:0000256" key="3">
    <source>
        <dbReference type="ARBA" id="ARBA00006577"/>
    </source>
</evidence>
<evidence type="ECO:0000256" key="2">
    <source>
        <dbReference type="ARBA" id="ARBA00004496"/>
    </source>
</evidence>
<dbReference type="GO" id="GO:0042026">
    <property type="term" value="P:protein refolding"/>
    <property type="evidence" value="ECO:0007669"/>
    <property type="project" value="UniProtKB-ARBA"/>
</dbReference>
<dbReference type="SUPFAM" id="SSF54534">
    <property type="entry name" value="FKBP-like"/>
    <property type="match status" value="1"/>
</dbReference>
<dbReference type="Proteomes" id="UP000242757">
    <property type="component" value="Unassembled WGS sequence"/>
</dbReference>
<reference evidence="13 14" key="1">
    <citation type="submission" date="2017-08" db="EMBL/GenBank/DDBJ databases">
        <title>A Genome Sequence of Oceanimonas doudoroffii ATCC 27123T.</title>
        <authorList>
            <person name="Brennan M.A."/>
            <person name="Maclea K.S."/>
            <person name="Mcclelland W.D."/>
            <person name="Trachtenberg A.M."/>
        </authorList>
    </citation>
    <scope>NUCLEOTIDE SEQUENCE [LARGE SCALE GENOMIC DNA]</scope>
    <source>
        <strain evidence="13 14">ATCC 27123</strain>
    </source>
</reference>
<keyword evidence="4" id="KW-0963">Cytoplasm</keyword>
<evidence type="ECO:0000256" key="9">
    <source>
        <dbReference type="PROSITE-ProRule" id="PRU00277"/>
    </source>
</evidence>
<evidence type="ECO:0000256" key="8">
    <source>
        <dbReference type="ARBA" id="ARBA00037071"/>
    </source>
</evidence>
<evidence type="ECO:0000256" key="10">
    <source>
        <dbReference type="RuleBase" id="RU003915"/>
    </source>
</evidence>
<dbReference type="InterPro" id="IPR001179">
    <property type="entry name" value="PPIase_FKBP_dom"/>
</dbReference>
<dbReference type="RefSeq" id="WP_094201850.1">
    <property type="nucleotide sequence ID" value="NZ_NBIM01000008.1"/>
</dbReference>
<name>A0A233RBD1_9GAMM</name>
<evidence type="ECO:0000313" key="14">
    <source>
        <dbReference type="Proteomes" id="UP000242757"/>
    </source>
</evidence>